<organism evidence="1 2">
    <name type="scientific">Roseovarius marisflavi</name>
    <dbReference type="NCBI Taxonomy" id="1054996"/>
    <lineage>
        <taxon>Bacteria</taxon>
        <taxon>Pseudomonadati</taxon>
        <taxon>Pseudomonadota</taxon>
        <taxon>Alphaproteobacteria</taxon>
        <taxon>Rhodobacterales</taxon>
        <taxon>Roseobacteraceae</taxon>
        <taxon>Roseovarius</taxon>
    </lineage>
</organism>
<keyword evidence="2" id="KW-1185">Reference proteome</keyword>
<dbReference type="GO" id="GO:0032259">
    <property type="term" value="P:methylation"/>
    <property type="evidence" value="ECO:0007669"/>
    <property type="project" value="UniProtKB-KW"/>
</dbReference>
<protein>
    <submittedName>
        <fullName evidence="1">Macrocin-O-methyltransferase (TylF)</fullName>
    </submittedName>
</protein>
<evidence type="ECO:0000313" key="2">
    <source>
        <dbReference type="Proteomes" id="UP000184191"/>
    </source>
</evidence>
<evidence type="ECO:0000313" key="1">
    <source>
        <dbReference type="EMBL" id="SHL12893.1"/>
    </source>
</evidence>
<dbReference type="InterPro" id="IPR008884">
    <property type="entry name" value="TylF_MeTrfase"/>
</dbReference>
<dbReference type="EMBL" id="FRBN01000005">
    <property type="protein sequence ID" value="SHL12893.1"/>
    <property type="molecule type" value="Genomic_DNA"/>
</dbReference>
<dbReference type="STRING" id="1054996.SAMN05444414_105185"/>
<dbReference type="Gene3D" id="3.40.50.150">
    <property type="entry name" value="Vaccinia Virus protein VP39"/>
    <property type="match status" value="1"/>
</dbReference>
<dbReference type="GO" id="GO:0008168">
    <property type="term" value="F:methyltransferase activity"/>
    <property type="evidence" value="ECO:0007669"/>
    <property type="project" value="UniProtKB-KW"/>
</dbReference>
<dbReference type="AlphaFoldDB" id="A0A1M6Y452"/>
<dbReference type="SUPFAM" id="SSF53335">
    <property type="entry name" value="S-adenosyl-L-methionine-dependent methyltransferases"/>
    <property type="match status" value="1"/>
</dbReference>
<dbReference type="OrthoDB" id="9811332at2"/>
<reference evidence="2" key="1">
    <citation type="submission" date="2016-11" db="EMBL/GenBank/DDBJ databases">
        <authorList>
            <person name="Varghese N."/>
            <person name="Submissions S."/>
        </authorList>
    </citation>
    <scope>NUCLEOTIDE SEQUENCE [LARGE SCALE GENOMIC DNA]</scope>
    <source>
        <strain evidence="2">DSM 29327</strain>
    </source>
</reference>
<dbReference type="Pfam" id="PF05711">
    <property type="entry name" value="TylF"/>
    <property type="match status" value="1"/>
</dbReference>
<name>A0A1M6Y452_9RHOB</name>
<dbReference type="PANTHER" id="PTHR40036:SF1">
    <property type="entry name" value="MACROCIN O-METHYLTRANSFERASE"/>
    <property type="match status" value="1"/>
</dbReference>
<gene>
    <name evidence="1" type="ORF">SAMN05444414_105185</name>
</gene>
<dbReference type="PANTHER" id="PTHR40036">
    <property type="entry name" value="MACROCIN O-METHYLTRANSFERASE"/>
    <property type="match status" value="1"/>
</dbReference>
<sequence length="219" mass="24943">MRPEHSKLVDEIVDRKLTFLRRSALIEMCELVSEISRSDVPGIFIECGAGLGGSSIAIAAVRPENRAFKVFDMYGLIPEPTQQDGEDAHTRYSEIISEENKQKFPDYYGYQSDLLNQVKQNYASVGVSIKNIDFIQGDIRDTLIVEEPVAFVHIDCDWYEPVEKTLSVVSSQLSVGGAIIIDDYDYWSGCRKAVDEFLQEQSGRFRAEERERLTIFRQD</sequence>
<keyword evidence="1" id="KW-0489">Methyltransferase</keyword>
<accession>A0A1M6Y452</accession>
<dbReference type="Proteomes" id="UP000184191">
    <property type="component" value="Unassembled WGS sequence"/>
</dbReference>
<dbReference type="RefSeq" id="WP_073196599.1">
    <property type="nucleotide sequence ID" value="NZ_FRBN01000005.1"/>
</dbReference>
<proteinExistence type="predicted"/>
<dbReference type="InterPro" id="IPR029063">
    <property type="entry name" value="SAM-dependent_MTases_sf"/>
</dbReference>
<keyword evidence="1" id="KW-0808">Transferase</keyword>